<proteinExistence type="predicted"/>
<accession>W9R128</accession>
<keyword evidence="2" id="KW-1185">Reference proteome</keyword>
<dbReference type="AlphaFoldDB" id="W9R128"/>
<evidence type="ECO:0000313" key="1">
    <source>
        <dbReference type="EMBL" id="EXB51009.1"/>
    </source>
</evidence>
<reference evidence="2" key="1">
    <citation type="submission" date="2013-01" db="EMBL/GenBank/DDBJ databases">
        <title>Draft Genome Sequence of a Mulberry Tree, Morus notabilis C.K. Schneid.</title>
        <authorList>
            <person name="He N."/>
            <person name="Zhao S."/>
        </authorList>
    </citation>
    <scope>NUCLEOTIDE SEQUENCE</scope>
</reference>
<protein>
    <submittedName>
        <fullName evidence="1">Uncharacterized protein</fullName>
    </submittedName>
</protein>
<organism evidence="1 2">
    <name type="scientific">Morus notabilis</name>
    <dbReference type="NCBI Taxonomy" id="981085"/>
    <lineage>
        <taxon>Eukaryota</taxon>
        <taxon>Viridiplantae</taxon>
        <taxon>Streptophyta</taxon>
        <taxon>Embryophyta</taxon>
        <taxon>Tracheophyta</taxon>
        <taxon>Spermatophyta</taxon>
        <taxon>Magnoliopsida</taxon>
        <taxon>eudicotyledons</taxon>
        <taxon>Gunneridae</taxon>
        <taxon>Pentapetalae</taxon>
        <taxon>rosids</taxon>
        <taxon>fabids</taxon>
        <taxon>Rosales</taxon>
        <taxon>Moraceae</taxon>
        <taxon>Moreae</taxon>
        <taxon>Morus</taxon>
    </lineage>
</organism>
<dbReference type="EMBL" id="KE344020">
    <property type="protein sequence ID" value="EXB51009.1"/>
    <property type="molecule type" value="Genomic_DNA"/>
</dbReference>
<name>W9R128_9ROSA</name>
<sequence>MWLSRHSSGEVRLWEMERASTEEMRFRSRRQWRLEREKELGGVGTKIERLGFLEERERSEMEGFQKSGK</sequence>
<gene>
    <name evidence="1" type="ORF">L484_023711</name>
</gene>
<evidence type="ECO:0000313" key="2">
    <source>
        <dbReference type="Proteomes" id="UP000030645"/>
    </source>
</evidence>
<dbReference type="Proteomes" id="UP000030645">
    <property type="component" value="Unassembled WGS sequence"/>
</dbReference>